<dbReference type="InterPro" id="IPR003663">
    <property type="entry name" value="Sugar/inositol_transpt"/>
</dbReference>
<dbReference type="InterPro" id="IPR005828">
    <property type="entry name" value="MFS_sugar_transport-like"/>
</dbReference>
<feature type="transmembrane region" description="Helical" evidence="6">
    <location>
        <begin position="120"/>
        <end position="141"/>
    </location>
</feature>
<keyword evidence="9" id="KW-1185">Reference proteome</keyword>
<feature type="transmembrane region" description="Helical" evidence="6">
    <location>
        <begin position="184"/>
        <end position="201"/>
    </location>
</feature>
<protein>
    <submittedName>
        <fullName evidence="8">MFS transporter</fullName>
    </submittedName>
</protein>
<feature type="transmembrane region" description="Helical" evidence="6">
    <location>
        <begin position="307"/>
        <end position="325"/>
    </location>
</feature>
<name>A0ABP7EJX9_9ACTN</name>
<reference evidence="9" key="1">
    <citation type="journal article" date="2019" name="Int. J. Syst. Evol. Microbiol.">
        <title>The Global Catalogue of Microorganisms (GCM) 10K type strain sequencing project: providing services to taxonomists for standard genome sequencing and annotation.</title>
        <authorList>
            <consortium name="The Broad Institute Genomics Platform"/>
            <consortium name="The Broad Institute Genome Sequencing Center for Infectious Disease"/>
            <person name="Wu L."/>
            <person name="Ma J."/>
        </authorList>
    </citation>
    <scope>NUCLEOTIDE SEQUENCE [LARGE SCALE GENOMIC DNA]</scope>
    <source>
        <strain evidence="9">JCM 30846</strain>
    </source>
</reference>
<feature type="transmembrane region" description="Helical" evidence="6">
    <location>
        <begin position="418"/>
        <end position="442"/>
    </location>
</feature>
<accession>A0ABP7EJX9</accession>
<feature type="transmembrane region" description="Helical" evidence="6">
    <location>
        <begin position="332"/>
        <end position="350"/>
    </location>
</feature>
<feature type="transmembrane region" description="Helical" evidence="6">
    <location>
        <begin position="96"/>
        <end position="114"/>
    </location>
</feature>
<dbReference type="Proteomes" id="UP001499884">
    <property type="component" value="Unassembled WGS sequence"/>
</dbReference>
<dbReference type="Pfam" id="PF00083">
    <property type="entry name" value="Sugar_tr"/>
    <property type="match status" value="1"/>
</dbReference>
<dbReference type="RefSeq" id="WP_345643377.1">
    <property type="nucleotide sequence ID" value="NZ_BAABEP010000007.1"/>
</dbReference>
<keyword evidence="4 6" id="KW-1133">Transmembrane helix</keyword>
<dbReference type="InterPro" id="IPR005829">
    <property type="entry name" value="Sugar_transporter_CS"/>
</dbReference>
<evidence type="ECO:0000313" key="9">
    <source>
        <dbReference type="Proteomes" id="UP001499884"/>
    </source>
</evidence>
<comment type="subcellular location">
    <subcellularLocation>
        <location evidence="1">Cell membrane</location>
        <topology evidence="1">Multi-pass membrane protein</topology>
    </subcellularLocation>
</comment>
<proteinExistence type="predicted"/>
<dbReference type="EMBL" id="BAABEP010000007">
    <property type="protein sequence ID" value="GAA3720304.1"/>
    <property type="molecule type" value="Genomic_DNA"/>
</dbReference>
<comment type="caution">
    <text evidence="8">The sequence shown here is derived from an EMBL/GenBank/DDBJ whole genome shotgun (WGS) entry which is preliminary data.</text>
</comment>
<dbReference type="Gene3D" id="1.20.1250.20">
    <property type="entry name" value="MFS general substrate transporter like domains"/>
    <property type="match status" value="1"/>
</dbReference>
<dbReference type="PROSITE" id="PS00217">
    <property type="entry name" value="SUGAR_TRANSPORT_2"/>
    <property type="match status" value="1"/>
</dbReference>
<keyword evidence="5 6" id="KW-0472">Membrane</keyword>
<dbReference type="PROSITE" id="PS50850">
    <property type="entry name" value="MFS"/>
    <property type="match status" value="1"/>
</dbReference>
<evidence type="ECO:0000259" key="7">
    <source>
        <dbReference type="PROSITE" id="PS50850"/>
    </source>
</evidence>
<dbReference type="InterPro" id="IPR036259">
    <property type="entry name" value="MFS_trans_sf"/>
</dbReference>
<dbReference type="SUPFAM" id="SSF103473">
    <property type="entry name" value="MFS general substrate transporter"/>
    <property type="match status" value="1"/>
</dbReference>
<feature type="domain" description="Major facilitator superfamily (MFS) profile" evidence="7">
    <location>
        <begin position="30"/>
        <end position="446"/>
    </location>
</feature>
<evidence type="ECO:0000256" key="1">
    <source>
        <dbReference type="ARBA" id="ARBA00004651"/>
    </source>
</evidence>
<feature type="transmembrane region" description="Helical" evidence="6">
    <location>
        <begin position="274"/>
        <end position="295"/>
    </location>
</feature>
<evidence type="ECO:0000313" key="8">
    <source>
        <dbReference type="EMBL" id="GAA3720304.1"/>
    </source>
</evidence>
<organism evidence="8 9">
    <name type="scientific">Streptomyces tremellae</name>
    <dbReference type="NCBI Taxonomy" id="1124239"/>
    <lineage>
        <taxon>Bacteria</taxon>
        <taxon>Bacillati</taxon>
        <taxon>Actinomycetota</taxon>
        <taxon>Actinomycetes</taxon>
        <taxon>Kitasatosporales</taxon>
        <taxon>Streptomycetaceae</taxon>
        <taxon>Streptomyces</taxon>
    </lineage>
</organism>
<evidence type="ECO:0000256" key="3">
    <source>
        <dbReference type="ARBA" id="ARBA00022692"/>
    </source>
</evidence>
<keyword evidence="3 6" id="KW-0812">Transmembrane</keyword>
<evidence type="ECO:0000256" key="5">
    <source>
        <dbReference type="ARBA" id="ARBA00023136"/>
    </source>
</evidence>
<dbReference type="PRINTS" id="PR00171">
    <property type="entry name" value="SUGRTRNSPORT"/>
</dbReference>
<feature type="transmembrane region" description="Helical" evidence="6">
    <location>
        <begin position="67"/>
        <end position="87"/>
    </location>
</feature>
<dbReference type="InterPro" id="IPR020846">
    <property type="entry name" value="MFS_dom"/>
</dbReference>
<dbReference type="CDD" id="cd17316">
    <property type="entry name" value="MFS_SV2_like"/>
    <property type="match status" value="1"/>
</dbReference>
<feature type="transmembrane region" description="Helical" evidence="6">
    <location>
        <begin position="153"/>
        <end position="172"/>
    </location>
</feature>
<evidence type="ECO:0000256" key="6">
    <source>
        <dbReference type="SAM" id="Phobius"/>
    </source>
</evidence>
<keyword evidence="2" id="KW-0813">Transport</keyword>
<dbReference type="PANTHER" id="PTHR23511">
    <property type="entry name" value="SYNAPTIC VESICLE GLYCOPROTEIN 2"/>
    <property type="match status" value="1"/>
</dbReference>
<sequence>MPDHDLTTQATGPARVTFDDAPLNRFHLKITALTFGANFSDGYQLGVIGIALTLITPQMHLGSVWEGLLGASALIGIFVGSICLGWLADRIGRQQLYMLNFLLITLASVAQFWVQGPGLLFVLRILIGIGIGADYAIGPTLVAEFCPRRSRGFLLASLTAMWTVGYICSYFFGNWLVGYGGDSWRWLLASSALPALAVLLLRVGTPESPRWLVSKGRIDEARSVVARYIGENVDFQSIVTPVRQGAARDDAVDAAAYRRLFSAEQWRKTAFGILYYNCQVIPYFAIYTFLPVVMAKFHLEEGFLGDGLLNVFLLLGSIAGLWFTARLSRRSFVIGSFVVMALALGPLGVWPGGPGVVLFVLFLVFTFTMSAASNLDQVYPPELFSTALRSSGVGLLNGVSRIGSAAGTFLLPMSIDHLGFSVSMTALAGFLVLGALVSFVWAPETSDVVLE</sequence>
<evidence type="ECO:0000256" key="2">
    <source>
        <dbReference type="ARBA" id="ARBA00022448"/>
    </source>
</evidence>
<evidence type="ECO:0000256" key="4">
    <source>
        <dbReference type="ARBA" id="ARBA00022989"/>
    </source>
</evidence>
<dbReference type="PANTHER" id="PTHR23511:SF34">
    <property type="entry name" value="SYNAPTIC VESICLE GLYCOPROTEIN 2"/>
    <property type="match status" value="1"/>
</dbReference>
<gene>
    <name evidence="8" type="ORF">GCM10023082_17120</name>
</gene>